<gene>
    <name evidence="1" type="ORF">ALC60_07615</name>
</gene>
<organism evidence="1 2">
    <name type="scientific">Mycetomoellerius zeteki</name>
    <dbReference type="NCBI Taxonomy" id="64791"/>
    <lineage>
        <taxon>Eukaryota</taxon>
        <taxon>Metazoa</taxon>
        <taxon>Ecdysozoa</taxon>
        <taxon>Arthropoda</taxon>
        <taxon>Hexapoda</taxon>
        <taxon>Insecta</taxon>
        <taxon>Pterygota</taxon>
        <taxon>Neoptera</taxon>
        <taxon>Endopterygota</taxon>
        <taxon>Hymenoptera</taxon>
        <taxon>Apocrita</taxon>
        <taxon>Aculeata</taxon>
        <taxon>Formicoidea</taxon>
        <taxon>Formicidae</taxon>
        <taxon>Myrmicinae</taxon>
        <taxon>Mycetomoellerius</taxon>
    </lineage>
</organism>
<accession>A0A151WZC8</accession>
<name>A0A151WZC8_9HYME</name>
<sequence>YPHPYFQELQTCYNTFYILRIFFVREFIYVYKYIHTYIHTYVHTYVHTYIHTNIHTYIHTYIHIYMYYREGKKKYITSTFTYFYLKILLQPPVIYFQYIL</sequence>
<evidence type="ECO:0000313" key="2">
    <source>
        <dbReference type="Proteomes" id="UP000075809"/>
    </source>
</evidence>
<evidence type="ECO:0000313" key="1">
    <source>
        <dbReference type="EMBL" id="KYQ53252.1"/>
    </source>
</evidence>
<reference evidence="1 2" key="1">
    <citation type="submission" date="2015-09" db="EMBL/GenBank/DDBJ databases">
        <title>Trachymyrmex zeteki WGS genome.</title>
        <authorList>
            <person name="Nygaard S."/>
            <person name="Hu H."/>
            <person name="Boomsma J."/>
            <person name="Zhang G."/>
        </authorList>
    </citation>
    <scope>NUCLEOTIDE SEQUENCE [LARGE SCALE GENOMIC DNA]</scope>
    <source>
        <strain evidence="1">Tzet28-1</strain>
        <tissue evidence="1">Whole body</tissue>
    </source>
</reference>
<protein>
    <submittedName>
        <fullName evidence="1">Uncharacterized protein</fullName>
    </submittedName>
</protein>
<keyword evidence="2" id="KW-1185">Reference proteome</keyword>
<dbReference type="EMBL" id="KQ982640">
    <property type="protein sequence ID" value="KYQ53252.1"/>
    <property type="molecule type" value="Genomic_DNA"/>
</dbReference>
<feature type="non-terminal residue" evidence="1">
    <location>
        <position position="1"/>
    </location>
</feature>
<proteinExistence type="predicted"/>
<dbReference type="Proteomes" id="UP000075809">
    <property type="component" value="Unassembled WGS sequence"/>
</dbReference>
<dbReference type="AlphaFoldDB" id="A0A151WZC8"/>